<dbReference type="AlphaFoldDB" id="A0A5N5LE66"/>
<keyword evidence="2" id="KW-1185">Reference proteome</keyword>
<evidence type="ECO:0000313" key="1">
    <source>
        <dbReference type="EMBL" id="KAB5541059.1"/>
    </source>
</evidence>
<accession>A0A5N5LE66</accession>
<sequence>MDYDPRDRVVDFRVVKSSIHQELRCSTALRSLIFFLRWVSRTLDPGPGSWVEAGKDNTNAYGAKSSVLNMEQPSAMPFFSLRMEASVFHFKMPTMATKSYGNMRNPSSESLSAHVYMTRILEQMPLFGILHVRSLKTVIMQIKLLLKSRSIPQHPRLLQNYSF</sequence>
<dbReference type="EMBL" id="VDCV01000009">
    <property type="protein sequence ID" value="KAB5541059.1"/>
    <property type="molecule type" value="Genomic_DNA"/>
</dbReference>
<dbReference type="Proteomes" id="UP000326939">
    <property type="component" value="Chromosome 9"/>
</dbReference>
<comment type="caution">
    <text evidence="1">The sequence shown here is derived from an EMBL/GenBank/DDBJ whole genome shotgun (WGS) entry which is preliminary data.</text>
</comment>
<reference evidence="2" key="1">
    <citation type="journal article" date="2019" name="Gigascience">
        <title>De novo genome assembly of the endangered Acer yangbiense, a plant species with extremely small populations endemic to Yunnan Province, China.</title>
        <authorList>
            <person name="Yang J."/>
            <person name="Wariss H.M."/>
            <person name="Tao L."/>
            <person name="Zhang R."/>
            <person name="Yun Q."/>
            <person name="Hollingsworth P."/>
            <person name="Dao Z."/>
            <person name="Luo G."/>
            <person name="Guo H."/>
            <person name="Ma Y."/>
            <person name="Sun W."/>
        </authorList>
    </citation>
    <scope>NUCLEOTIDE SEQUENCE [LARGE SCALE GENOMIC DNA]</scope>
    <source>
        <strain evidence="2">cv. br00</strain>
    </source>
</reference>
<name>A0A5N5LE66_9ROSI</name>
<evidence type="ECO:0000313" key="2">
    <source>
        <dbReference type="Proteomes" id="UP000326939"/>
    </source>
</evidence>
<gene>
    <name evidence="1" type="ORF">DKX38_014033</name>
</gene>
<organism evidence="1 2">
    <name type="scientific">Salix brachista</name>
    <dbReference type="NCBI Taxonomy" id="2182728"/>
    <lineage>
        <taxon>Eukaryota</taxon>
        <taxon>Viridiplantae</taxon>
        <taxon>Streptophyta</taxon>
        <taxon>Embryophyta</taxon>
        <taxon>Tracheophyta</taxon>
        <taxon>Spermatophyta</taxon>
        <taxon>Magnoliopsida</taxon>
        <taxon>eudicotyledons</taxon>
        <taxon>Gunneridae</taxon>
        <taxon>Pentapetalae</taxon>
        <taxon>rosids</taxon>
        <taxon>fabids</taxon>
        <taxon>Malpighiales</taxon>
        <taxon>Salicaceae</taxon>
        <taxon>Saliceae</taxon>
        <taxon>Salix</taxon>
    </lineage>
</organism>
<protein>
    <submittedName>
        <fullName evidence="1">Uncharacterized protein</fullName>
    </submittedName>
</protein>
<proteinExistence type="predicted"/>